<dbReference type="SUPFAM" id="SSF51735">
    <property type="entry name" value="NAD(P)-binding Rossmann-fold domains"/>
    <property type="match status" value="1"/>
</dbReference>
<dbReference type="Proteomes" id="UP001499930">
    <property type="component" value="Unassembled WGS sequence"/>
</dbReference>
<protein>
    <submittedName>
        <fullName evidence="4">Aldehyde reductase</fullName>
    </submittedName>
</protein>
<dbReference type="PANTHER" id="PTHR10366:SF564">
    <property type="entry name" value="STEROL-4-ALPHA-CARBOXYLATE 3-DEHYDROGENASE, DECARBOXYLATING"/>
    <property type="match status" value="1"/>
</dbReference>
<dbReference type="EMBL" id="BAAAWD010000019">
    <property type="protein sequence ID" value="GAA3029643.1"/>
    <property type="molecule type" value="Genomic_DNA"/>
</dbReference>
<keyword evidence="5" id="KW-1185">Reference proteome</keyword>
<dbReference type="Gene3D" id="3.40.50.720">
    <property type="entry name" value="NAD(P)-binding Rossmann-like Domain"/>
    <property type="match status" value="1"/>
</dbReference>
<dbReference type="InterPro" id="IPR001509">
    <property type="entry name" value="Epimerase_deHydtase"/>
</dbReference>
<reference evidence="5" key="1">
    <citation type="journal article" date="2019" name="Int. J. Syst. Evol. Microbiol.">
        <title>The Global Catalogue of Microorganisms (GCM) 10K type strain sequencing project: providing services to taxonomists for standard genome sequencing and annotation.</title>
        <authorList>
            <consortium name="The Broad Institute Genomics Platform"/>
            <consortium name="The Broad Institute Genome Sequencing Center for Infectious Disease"/>
            <person name="Wu L."/>
            <person name="Ma J."/>
        </authorList>
    </citation>
    <scope>NUCLEOTIDE SEQUENCE [LARGE SCALE GENOMIC DNA]</scope>
    <source>
        <strain evidence="5">JCM 3106</strain>
    </source>
</reference>
<evidence type="ECO:0000313" key="5">
    <source>
        <dbReference type="Proteomes" id="UP001499930"/>
    </source>
</evidence>
<dbReference type="Pfam" id="PF01370">
    <property type="entry name" value="Epimerase"/>
    <property type="match status" value="1"/>
</dbReference>
<dbReference type="InterPro" id="IPR036291">
    <property type="entry name" value="NAD(P)-bd_dom_sf"/>
</dbReference>
<sequence length="329" mass="35639">MLVTGGSGFAAGYIVRDLLERGHRVRTTIRDPSRADAVRRRLATPGELSFVAADLLRDEGWDAAVDGVEYVVHTASPMPVGEFRGQDVVRPAREGTRRILQAAHRAGVRRVVLTSSTAAAMPAEPGAPADETVWTDLPDEPRYVYPRAKTLAERDAWRMAGEWRDGPELVTVLPGNIQGPALDEDFAPSVGLVHMMLTGRMPALPRIGYSIVDVRDLATLHVQAMTAPAAAGRRFVAAGEFLWLEDIAGILRERLGARASRVSRRRLPDWVVRAAAPFNAEMAQLAPGLGVRSRLSAAHAEDVLGWRTRPAADSVTDTANSLLALGLVR</sequence>
<evidence type="ECO:0000256" key="1">
    <source>
        <dbReference type="ARBA" id="ARBA00023002"/>
    </source>
</evidence>
<evidence type="ECO:0000256" key="2">
    <source>
        <dbReference type="ARBA" id="ARBA00023445"/>
    </source>
</evidence>
<dbReference type="PANTHER" id="PTHR10366">
    <property type="entry name" value="NAD DEPENDENT EPIMERASE/DEHYDRATASE"/>
    <property type="match status" value="1"/>
</dbReference>
<dbReference type="InterPro" id="IPR050425">
    <property type="entry name" value="NAD(P)_dehydrat-like"/>
</dbReference>
<evidence type="ECO:0000313" key="4">
    <source>
        <dbReference type="EMBL" id="GAA3029643.1"/>
    </source>
</evidence>
<comment type="caution">
    <text evidence="4">The sequence shown here is derived from an EMBL/GenBank/DDBJ whole genome shotgun (WGS) entry which is preliminary data.</text>
</comment>
<feature type="domain" description="NAD-dependent epimerase/dehydratase" evidence="3">
    <location>
        <begin position="1"/>
        <end position="235"/>
    </location>
</feature>
<comment type="similarity">
    <text evidence="2">Belongs to the NAD(P)-dependent epimerase/dehydratase family. Dihydroflavonol-4-reductase subfamily.</text>
</comment>
<gene>
    <name evidence="4" type="ORF">GCM10017559_65240</name>
</gene>
<proteinExistence type="inferred from homology"/>
<organism evidence="4 5">
    <name type="scientific">Streptosporangium longisporum</name>
    <dbReference type="NCBI Taxonomy" id="46187"/>
    <lineage>
        <taxon>Bacteria</taxon>
        <taxon>Bacillati</taxon>
        <taxon>Actinomycetota</taxon>
        <taxon>Actinomycetes</taxon>
        <taxon>Streptosporangiales</taxon>
        <taxon>Streptosporangiaceae</taxon>
        <taxon>Streptosporangium</taxon>
    </lineage>
</organism>
<accession>A0ABP6L1D9</accession>
<evidence type="ECO:0000259" key="3">
    <source>
        <dbReference type="Pfam" id="PF01370"/>
    </source>
</evidence>
<name>A0ABP6L1D9_9ACTN</name>
<keyword evidence="1" id="KW-0560">Oxidoreductase</keyword>